<dbReference type="EMBL" id="CAJOBA010036849">
    <property type="protein sequence ID" value="CAF4031030.1"/>
    <property type="molecule type" value="Genomic_DNA"/>
</dbReference>
<evidence type="ECO:0000313" key="3">
    <source>
        <dbReference type="EMBL" id="CAF0744851.1"/>
    </source>
</evidence>
<evidence type="ECO:0000256" key="2">
    <source>
        <dbReference type="SAM" id="SignalP"/>
    </source>
</evidence>
<gene>
    <name evidence="3" type="ORF">GPM918_LOCUS479</name>
    <name evidence="4" type="ORF">OVA965_LOCUS25004</name>
    <name evidence="5" type="ORF">SRO942_LOCUS480</name>
    <name evidence="6" type="ORF">TMI583_LOCUS25729</name>
</gene>
<evidence type="ECO:0000313" key="5">
    <source>
        <dbReference type="EMBL" id="CAF3523481.1"/>
    </source>
</evidence>
<keyword evidence="1" id="KW-0812">Transmembrane</keyword>
<name>A0A813P291_9BILA</name>
<keyword evidence="1" id="KW-1133">Transmembrane helix</keyword>
<dbReference type="EMBL" id="CAJNOQ010000037">
    <property type="protein sequence ID" value="CAF0744851.1"/>
    <property type="molecule type" value="Genomic_DNA"/>
</dbReference>
<protein>
    <submittedName>
        <fullName evidence="3">Uncharacterized protein</fullName>
    </submittedName>
</protein>
<accession>A0A813P291</accession>
<keyword evidence="2" id="KW-0732">Signal</keyword>
<dbReference type="Proteomes" id="UP000677228">
    <property type="component" value="Unassembled WGS sequence"/>
</dbReference>
<evidence type="ECO:0000256" key="1">
    <source>
        <dbReference type="SAM" id="Phobius"/>
    </source>
</evidence>
<dbReference type="Proteomes" id="UP000682733">
    <property type="component" value="Unassembled WGS sequence"/>
</dbReference>
<evidence type="ECO:0000313" key="6">
    <source>
        <dbReference type="EMBL" id="CAF4031030.1"/>
    </source>
</evidence>
<dbReference type="EMBL" id="CAJNOK010015308">
    <property type="protein sequence ID" value="CAF1222853.1"/>
    <property type="molecule type" value="Genomic_DNA"/>
</dbReference>
<sequence>MFNSRSPMEFLLIITFSIFQQVVAFPGTFMSGERDNYGRFDPDSTLNGFFPFWGFVLLILSMLFLIIAAIGFIGYLVGCRSPPERFRQTLDPATFYP</sequence>
<dbReference type="EMBL" id="CAJOBC010000037">
    <property type="protein sequence ID" value="CAF3523481.1"/>
    <property type="molecule type" value="Genomic_DNA"/>
</dbReference>
<dbReference type="OrthoDB" id="10044693at2759"/>
<dbReference type="Proteomes" id="UP000663829">
    <property type="component" value="Unassembled WGS sequence"/>
</dbReference>
<dbReference type="AlphaFoldDB" id="A0A813P291"/>
<feature type="chain" id="PRO_5035597017" evidence="2">
    <location>
        <begin position="25"/>
        <end position="97"/>
    </location>
</feature>
<evidence type="ECO:0000313" key="7">
    <source>
        <dbReference type="Proteomes" id="UP000663829"/>
    </source>
</evidence>
<keyword evidence="1" id="KW-0472">Membrane</keyword>
<keyword evidence="7" id="KW-1185">Reference proteome</keyword>
<feature type="signal peptide" evidence="2">
    <location>
        <begin position="1"/>
        <end position="24"/>
    </location>
</feature>
<organism evidence="3 7">
    <name type="scientific">Didymodactylos carnosus</name>
    <dbReference type="NCBI Taxonomy" id="1234261"/>
    <lineage>
        <taxon>Eukaryota</taxon>
        <taxon>Metazoa</taxon>
        <taxon>Spiralia</taxon>
        <taxon>Gnathifera</taxon>
        <taxon>Rotifera</taxon>
        <taxon>Eurotatoria</taxon>
        <taxon>Bdelloidea</taxon>
        <taxon>Philodinida</taxon>
        <taxon>Philodinidae</taxon>
        <taxon>Didymodactylos</taxon>
    </lineage>
</organism>
<reference evidence="3" key="1">
    <citation type="submission" date="2021-02" db="EMBL/GenBank/DDBJ databases">
        <authorList>
            <person name="Nowell W R."/>
        </authorList>
    </citation>
    <scope>NUCLEOTIDE SEQUENCE</scope>
</reference>
<proteinExistence type="predicted"/>
<evidence type="ECO:0000313" key="4">
    <source>
        <dbReference type="EMBL" id="CAF1222853.1"/>
    </source>
</evidence>
<feature type="transmembrane region" description="Helical" evidence="1">
    <location>
        <begin position="48"/>
        <end position="77"/>
    </location>
</feature>
<comment type="caution">
    <text evidence="3">The sequence shown here is derived from an EMBL/GenBank/DDBJ whole genome shotgun (WGS) entry which is preliminary data.</text>
</comment>
<dbReference type="Proteomes" id="UP000681722">
    <property type="component" value="Unassembled WGS sequence"/>
</dbReference>